<dbReference type="PROSITE" id="PS51746">
    <property type="entry name" value="PPM_2"/>
    <property type="match status" value="1"/>
</dbReference>
<dbReference type="SMART" id="SM00331">
    <property type="entry name" value="PP2C_SIG"/>
    <property type="match status" value="1"/>
</dbReference>
<feature type="compositionally biased region" description="Polar residues" evidence="14">
    <location>
        <begin position="974"/>
        <end position="993"/>
    </location>
</feature>
<feature type="transmembrane region" description="Helical" evidence="15">
    <location>
        <begin position="113"/>
        <end position="133"/>
    </location>
</feature>
<comment type="cofactor">
    <cofactor evidence="1">
        <name>Mn(2+)</name>
        <dbReference type="ChEBI" id="CHEBI:29035"/>
    </cofactor>
</comment>
<keyword evidence="7 13" id="KW-0378">Hydrolase</keyword>
<sequence>MRNVVAGLKRHRFSVPAGASLNDSSVEIILWRCLSIGGQKTIEIGRRHDNIIPLHLLHRNHFSTGFTSVHGGRPSAEYAKLRKESLESEFGHALGTYSSKSVSMFHRFGPFLALYRAAIISFHVLKLTVWQFFVHDIKKRSVKLGQALSTRPDILPTVYCQELAKLQDQIPPFPTHVAIKSIESQLGVPVSQIFADISPEPIAAASLGQVYKDQMFSLVASSFAAHLHSGELVAVKVQRPRMSISLTLDALLFHMIGGQLKRFAKARKDLLVAVNEMVRHMFEEIDYVLEGQNAERFASLYSCNSHNHQKNSEGTVDNTTEYRDANCVKVPKIYWNFTRKAVLTMEWIDGIKLTDEIGLKKAFLDRKKLIDQGLYCSLRQLLEVGFFHADPHPGNLVATKDASLAYFDFGMMGDIPRHYRVGLIRMLVHFVNRDSLGLANDFLSLGFIPEGVDTQAVSDALQASFGDGTRQSRDFQAIMNQLYDVMYEFNFSLPPDYALVIRALGSLEGTAKALDPDFKVVESAYPFVIGRLLADPNPDMRKILGELLICNDGSIRWNRLERLIAAISQQASEPTGEEKSSNPLEWKSFDMRAVVSATEDLFKFILSDKGLRVRVFLVRDIIKAADIFLQDEVVASIFDETVQARETSESEGHAMLMRVVNGLKSFRHAVKLAPEVWTAMLIRMTLKPEKTESNIVLNLSPENSQNGKFSYGYASSPGKRSTMEDFYETRIDGVDGEIVGLFGVFDGHGGARAAEYVKKNLFSNLIKHPKFISDTKSAIADAYSHTDSEFLKSENNQNRDAGSTASTAILVGDRLLVANVGDSRAVICRGGNGAMLFPAAIAVSRDHKPDQTDERQRIEDAGGFVMWAGKDIIGTWRVGGVLAVSRAFGDRLLKQFVVADPEIQEEKVDSSLEFLILASDGLWDVVTNEEAVAMVKPIHEPEEAAKRLMQEAYQRGSADNITTVVVRFLTSHGASSRNSSGFLANQGASSRNGSDFMAG</sequence>
<dbReference type="InterPro" id="IPR001932">
    <property type="entry name" value="PPM-type_phosphatase-like_dom"/>
</dbReference>
<keyword evidence="10" id="KW-0464">Manganese</keyword>
<feature type="region of interest" description="Disordered" evidence="14">
    <location>
        <begin position="974"/>
        <end position="999"/>
    </location>
</feature>
<dbReference type="Pfam" id="PF03109">
    <property type="entry name" value="ABC1"/>
    <property type="match status" value="1"/>
</dbReference>
<keyword evidence="6" id="KW-0479">Metal-binding</keyword>
<evidence type="ECO:0000256" key="5">
    <source>
        <dbReference type="ARBA" id="ARBA00013081"/>
    </source>
</evidence>
<keyword evidence="15" id="KW-0472">Membrane</keyword>
<evidence type="ECO:0000256" key="13">
    <source>
        <dbReference type="RuleBase" id="RU003465"/>
    </source>
</evidence>
<comment type="similarity">
    <text evidence="4">Belongs to the protein kinase superfamily. ADCK protein kinase family.</text>
</comment>
<evidence type="ECO:0000256" key="6">
    <source>
        <dbReference type="ARBA" id="ARBA00022723"/>
    </source>
</evidence>
<dbReference type="AlphaFoldDB" id="A0A4S4F097"/>
<dbReference type="InterPro" id="IPR036457">
    <property type="entry name" value="PPM-type-like_dom_sf"/>
</dbReference>
<evidence type="ECO:0000256" key="7">
    <source>
        <dbReference type="ARBA" id="ARBA00022801"/>
    </source>
</evidence>
<dbReference type="Gene3D" id="3.60.40.10">
    <property type="entry name" value="PPM-type phosphatase domain"/>
    <property type="match status" value="1"/>
</dbReference>
<name>A0A4S4F097_CAMSN</name>
<dbReference type="PANTHER" id="PTHR10566">
    <property type="entry name" value="CHAPERONE-ACTIVITY OF BC1 COMPLEX CABC1 -RELATED"/>
    <property type="match status" value="1"/>
</dbReference>
<evidence type="ECO:0000313" key="17">
    <source>
        <dbReference type="EMBL" id="THG22374.1"/>
    </source>
</evidence>
<accession>A0A4S4F097</accession>
<dbReference type="InterPro" id="IPR004147">
    <property type="entry name" value="ABC1_dom"/>
</dbReference>
<organism evidence="17 18">
    <name type="scientific">Camellia sinensis var. sinensis</name>
    <name type="common">China tea</name>
    <dbReference type="NCBI Taxonomy" id="542762"/>
    <lineage>
        <taxon>Eukaryota</taxon>
        <taxon>Viridiplantae</taxon>
        <taxon>Streptophyta</taxon>
        <taxon>Embryophyta</taxon>
        <taxon>Tracheophyta</taxon>
        <taxon>Spermatophyta</taxon>
        <taxon>Magnoliopsida</taxon>
        <taxon>eudicotyledons</taxon>
        <taxon>Gunneridae</taxon>
        <taxon>Pentapetalae</taxon>
        <taxon>asterids</taxon>
        <taxon>Ericales</taxon>
        <taxon>Theaceae</taxon>
        <taxon>Camellia</taxon>
    </lineage>
</organism>
<keyword evidence="8" id="KW-0460">Magnesium</keyword>
<dbReference type="STRING" id="542762.A0A4S4F097"/>
<comment type="similarity">
    <text evidence="3 13">Belongs to the PP2C family.</text>
</comment>
<dbReference type="Proteomes" id="UP000306102">
    <property type="component" value="Unassembled WGS sequence"/>
</dbReference>
<keyword evidence="9 13" id="KW-0904">Protein phosphatase</keyword>
<reference evidence="17 18" key="1">
    <citation type="journal article" date="2018" name="Proc. Natl. Acad. Sci. U.S.A.">
        <title>Draft genome sequence of Camellia sinensis var. sinensis provides insights into the evolution of the tea genome and tea quality.</title>
        <authorList>
            <person name="Wei C."/>
            <person name="Yang H."/>
            <person name="Wang S."/>
            <person name="Zhao J."/>
            <person name="Liu C."/>
            <person name="Gao L."/>
            <person name="Xia E."/>
            <person name="Lu Y."/>
            <person name="Tai Y."/>
            <person name="She G."/>
            <person name="Sun J."/>
            <person name="Cao H."/>
            <person name="Tong W."/>
            <person name="Gao Q."/>
            <person name="Li Y."/>
            <person name="Deng W."/>
            <person name="Jiang X."/>
            <person name="Wang W."/>
            <person name="Chen Q."/>
            <person name="Zhang S."/>
            <person name="Li H."/>
            <person name="Wu J."/>
            <person name="Wang P."/>
            <person name="Li P."/>
            <person name="Shi C."/>
            <person name="Zheng F."/>
            <person name="Jian J."/>
            <person name="Huang B."/>
            <person name="Shan D."/>
            <person name="Shi M."/>
            <person name="Fang C."/>
            <person name="Yue Y."/>
            <person name="Li F."/>
            <person name="Li D."/>
            <person name="Wei S."/>
            <person name="Han B."/>
            <person name="Jiang C."/>
            <person name="Yin Y."/>
            <person name="Xia T."/>
            <person name="Zhang Z."/>
            <person name="Bennetzen J.L."/>
            <person name="Zhao S."/>
            <person name="Wan X."/>
        </authorList>
    </citation>
    <scope>NUCLEOTIDE SEQUENCE [LARGE SCALE GENOMIC DNA]</scope>
    <source>
        <strain evidence="18">cv. Shuchazao</strain>
        <tissue evidence="17">Leaf</tissue>
    </source>
</reference>
<dbReference type="CDD" id="cd00143">
    <property type="entry name" value="PP2Cc"/>
    <property type="match status" value="1"/>
</dbReference>
<dbReference type="InterPro" id="IPR011009">
    <property type="entry name" value="Kinase-like_dom_sf"/>
</dbReference>
<evidence type="ECO:0000256" key="12">
    <source>
        <dbReference type="ARBA" id="ARBA00048336"/>
    </source>
</evidence>
<evidence type="ECO:0000256" key="4">
    <source>
        <dbReference type="ARBA" id="ARBA00009670"/>
    </source>
</evidence>
<evidence type="ECO:0000259" key="16">
    <source>
        <dbReference type="PROSITE" id="PS51746"/>
    </source>
</evidence>
<dbReference type="PANTHER" id="PTHR10566:SF124">
    <property type="entry name" value="PROTEIN KINASE SUPERFAMILY PROTEIN"/>
    <property type="match status" value="1"/>
</dbReference>
<protein>
    <recommendedName>
        <fullName evidence="5">protein-serine/threonine phosphatase</fullName>
        <ecNumber evidence="5">3.1.3.16</ecNumber>
    </recommendedName>
</protein>
<dbReference type="SUPFAM" id="SSF56112">
    <property type="entry name" value="Protein kinase-like (PK-like)"/>
    <property type="match status" value="1"/>
</dbReference>
<dbReference type="GO" id="GO:0004722">
    <property type="term" value="F:protein serine/threonine phosphatase activity"/>
    <property type="evidence" value="ECO:0007669"/>
    <property type="project" value="UniProtKB-EC"/>
</dbReference>
<comment type="catalytic activity">
    <reaction evidence="12">
        <text>O-phospho-L-threonyl-[protein] + H2O = L-threonyl-[protein] + phosphate</text>
        <dbReference type="Rhea" id="RHEA:47004"/>
        <dbReference type="Rhea" id="RHEA-COMP:11060"/>
        <dbReference type="Rhea" id="RHEA-COMP:11605"/>
        <dbReference type="ChEBI" id="CHEBI:15377"/>
        <dbReference type="ChEBI" id="CHEBI:30013"/>
        <dbReference type="ChEBI" id="CHEBI:43474"/>
        <dbReference type="ChEBI" id="CHEBI:61977"/>
        <dbReference type="EC" id="3.1.3.16"/>
    </reaction>
</comment>
<dbReference type="EMBL" id="SDRB02000879">
    <property type="protein sequence ID" value="THG22374.1"/>
    <property type="molecule type" value="Genomic_DNA"/>
</dbReference>
<evidence type="ECO:0000256" key="14">
    <source>
        <dbReference type="SAM" id="MobiDB-lite"/>
    </source>
</evidence>
<evidence type="ECO:0000256" key="15">
    <source>
        <dbReference type="SAM" id="Phobius"/>
    </source>
</evidence>
<dbReference type="InterPro" id="IPR000222">
    <property type="entry name" value="PP2C_BS"/>
</dbReference>
<evidence type="ECO:0000256" key="2">
    <source>
        <dbReference type="ARBA" id="ARBA00001946"/>
    </source>
</evidence>
<comment type="catalytic activity">
    <reaction evidence="11">
        <text>O-phospho-L-seryl-[protein] + H2O = L-seryl-[protein] + phosphate</text>
        <dbReference type="Rhea" id="RHEA:20629"/>
        <dbReference type="Rhea" id="RHEA-COMP:9863"/>
        <dbReference type="Rhea" id="RHEA-COMP:11604"/>
        <dbReference type="ChEBI" id="CHEBI:15377"/>
        <dbReference type="ChEBI" id="CHEBI:29999"/>
        <dbReference type="ChEBI" id="CHEBI:43474"/>
        <dbReference type="ChEBI" id="CHEBI:83421"/>
        <dbReference type="EC" id="3.1.3.16"/>
    </reaction>
</comment>
<dbReference type="EC" id="3.1.3.16" evidence="5"/>
<keyword evidence="15" id="KW-0812">Transmembrane</keyword>
<evidence type="ECO:0000256" key="8">
    <source>
        <dbReference type="ARBA" id="ARBA00022842"/>
    </source>
</evidence>
<gene>
    <name evidence="17" type="ORF">TEA_012594</name>
</gene>
<dbReference type="GO" id="GO:0046872">
    <property type="term" value="F:metal ion binding"/>
    <property type="evidence" value="ECO:0007669"/>
    <property type="project" value="UniProtKB-KW"/>
</dbReference>
<feature type="domain" description="PPM-type phosphatase" evidence="16">
    <location>
        <begin position="710"/>
        <end position="968"/>
    </location>
</feature>
<evidence type="ECO:0000256" key="1">
    <source>
        <dbReference type="ARBA" id="ARBA00001936"/>
    </source>
</evidence>
<keyword evidence="15" id="KW-1133">Transmembrane helix</keyword>
<dbReference type="CDD" id="cd05121">
    <property type="entry name" value="ABC1_ADCK3-like"/>
    <property type="match status" value="1"/>
</dbReference>
<dbReference type="FunFam" id="3.60.40.10:FF:000011">
    <property type="entry name" value="probable protein phosphatase 2C 59"/>
    <property type="match status" value="1"/>
</dbReference>
<dbReference type="SUPFAM" id="SSF81606">
    <property type="entry name" value="PP2C-like"/>
    <property type="match status" value="1"/>
</dbReference>
<comment type="cofactor">
    <cofactor evidence="2">
        <name>Mg(2+)</name>
        <dbReference type="ChEBI" id="CHEBI:18420"/>
    </cofactor>
</comment>
<dbReference type="SMART" id="SM00332">
    <property type="entry name" value="PP2Cc"/>
    <property type="match status" value="1"/>
</dbReference>
<evidence type="ECO:0000256" key="3">
    <source>
        <dbReference type="ARBA" id="ARBA00006702"/>
    </source>
</evidence>
<dbReference type="Pfam" id="PF00481">
    <property type="entry name" value="PP2C"/>
    <property type="match status" value="1"/>
</dbReference>
<evidence type="ECO:0000256" key="9">
    <source>
        <dbReference type="ARBA" id="ARBA00022912"/>
    </source>
</evidence>
<proteinExistence type="inferred from homology"/>
<evidence type="ECO:0000256" key="11">
    <source>
        <dbReference type="ARBA" id="ARBA00047761"/>
    </source>
</evidence>
<dbReference type="InterPro" id="IPR050154">
    <property type="entry name" value="UbiB_kinase"/>
</dbReference>
<dbReference type="PROSITE" id="PS01032">
    <property type="entry name" value="PPM_1"/>
    <property type="match status" value="1"/>
</dbReference>
<keyword evidence="18" id="KW-1185">Reference proteome</keyword>
<evidence type="ECO:0000256" key="10">
    <source>
        <dbReference type="ARBA" id="ARBA00023211"/>
    </source>
</evidence>
<evidence type="ECO:0000313" key="18">
    <source>
        <dbReference type="Proteomes" id="UP000306102"/>
    </source>
</evidence>
<comment type="caution">
    <text evidence="17">The sequence shown here is derived from an EMBL/GenBank/DDBJ whole genome shotgun (WGS) entry which is preliminary data.</text>
</comment>